<keyword evidence="4 6" id="KW-1133">Transmembrane helix</keyword>
<feature type="transmembrane region" description="Helical" evidence="6">
    <location>
        <begin position="35"/>
        <end position="54"/>
    </location>
</feature>
<evidence type="ECO:0000256" key="6">
    <source>
        <dbReference type="SAM" id="Phobius"/>
    </source>
</evidence>
<dbReference type="InterPro" id="IPR005171">
    <property type="entry name" value="Cyt_c_oxidase_su4_prok"/>
</dbReference>
<evidence type="ECO:0000313" key="7">
    <source>
        <dbReference type="EMBL" id="SVB35969.1"/>
    </source>
</evidence>
<dbReference type="AlphaFoldDB" id="A0A382DCS8"/>
<feature type="transmembrane region" description="Helical" evidence="6">
    <location>
        <begin position="12"/>
        <end position="29"/>
    </location>
</feature>
<protein>
    <recommendedName>
        <fullName evidence="8">Cytochrome C oxidase subunit IV</fullName>
    </recommendedName>
</protein>
<feature type="transmembrane region" description="Helical" evidence="6">
    <location>
        <begin position="66"/>
        <end position="83"/>
    </location>
</feature>
<evidence type="ECO:0000256" key="4">
    <source>
        <dbReference type="ARBA" id="ARBA00022989"/>
    </source>
</evidence>
<name>A0A382DCS8_9ZZZZ</name>
<gene>
    <name evidence="7" type="ORF">METZ01_LOCUS188823</name>
</gene>
<comment type="subcellular location">
    <subcellularLocation>
        <location evidence="1">Cell membrane</location>
        <topology evidence="1">Multi-pass membrane protein</topology>
    </subcellularLocation>
</comment>
<reference evidence="7" key="1">
    <citation type="submission" date="2018-05" db="EMBL/GenBank/DDBJ databases">
        <authorList>
            <person name="Lanie J.A."/>
            <person name="Ng W.-L."/>
            <person name="Kazmierczak K.M."/>
            <person name="Andrzejewski T.M."/>
            <person name="Davidsen T.M."/>
            <person name="Wayne K.J."/>
            <person name="Tettelin H."/>
            <person name="Glass J.I."/>
            <person name="Rusch D."/>
            <person name="Podicherti R."/>
            <person name="Tsui H.-C.T."/>
            <person name="Winkler M.E."/>
        </authorList>
    </citation>
    <scope>NUCLEOTIDE SEQUENCE</scope>
</reference>
<keyword evidence="2" id="KW-1003">Cell membrane</keyword>
<proteinExistence type="predicted"/>
<evidence type="ECO:0000256" key="2">
    <source>
        <dbReference type="ARBA" id="ARBA00022475"/>
    </source>
</evidence>
<keyword evidence="5 6" id="KW-0472">Membrane</keyword>
<dbReference type="GO" id="GO:0005886">
    <property type="term" value="C:plasma membrane"/>
    <property type="evidence" value="ECO:0007669"/>
    <property type="project" value="UniProtKB-SubCell"/>
</dbReference>
<evidence type="ECO:0000256" key="5">
    <source>
        <dbReference type="ARBA" id="ARBA00023136"/>
    </source>
</evidence>
<evidence type="ECO:0008006" key="8">
    <source>
        <dbReference type="Google" id="ProtNLM"/>
    </source>
</evidence>
<organism evidence="7">
    <name type="scientific">marine metagenome</name>
    <dbReference type="NCBI Taxonomy" id="408172"/>
    <lineage>
        <taxon>unclassified sequences</taxon>
        <taxon>metagenomes</taxon>
        <taxon>ecological metagenomes</taxon>
    </lineage>
</organism>
<dbReference type="EMBL" id="UINC01038648">
    <property type="protein sequence ID" value="SVB35969.1"/>
    <property type="molecule type" value="Genomic_DNA"/>
</dbReference>
<keyword evidence="3 6" id="KW-0812">Transmembrane</keyword>
<accession>A0A382DCS8</accession>
<dbReference type="Pfam" id="PF03626">
    <property type="entry name" value="COX4_pro"/>
    <property type="match status" value="1"/>
</dbReference>
<sequence length="92" mass="10789">MDHKKLYIKTTLILAVFTIVEVMISYIDMPRLHQIGLLLGFAVSKIVLVAYVYMHLYYESHTLRKLLFIPIPLVVFFLVALAYDAQFNWIIQ</sequence>
<evidence type="ECO:0000256" key="1">
    <source>
        <dbReference type="ARBA" id="ARBA00004651"/>
    </source>
</evidence>
<evidence type="ECO:0000256" key="3">
    <source>
        <dbReference type="ARBA" id="ARBA00022692"/>
    </source>
</evidence>